<gene>
    <name evidence="9" type="ORF">C1H71_15480</name>
</gene>
<dbReference type="InterPro" id="IPR000014">
    <property type="entry name" value="PAS"/>
</dbReference>
<dbReference type="KEGG" id="ifl:C1H71_15480"/>
<dbReference type="Gene3D" id="3.30.450.20">
    <property type="entry name" value="PAS domain"/>
    <property type="match status" value="4"/>
</dbReference>
<dbReference type="SUPFAM" id="SSF58104">
    <property type="entry name" value="Methyl-accepting chemotaxis protein (MCP) signaling domain"/>
    <property type="match status" value="1"/>
</dbReference>
<evidence type="ECO:0000313" key="10">
    <source>
        <dbReference type="Proteomes" id="UP000515917"/>
    </source>
</evidence>
<dbReference type="Pfam" id="PF13188">
    <property type="entry name" value="PAS_8"/>
    <property type="match status" value="3"/>
</dbReference>
<evidence type="ECO:0000256" key="2">
    <source>
        <dbReference type="ARBA" id="ARBA00029447"/>
    </source>
</evidence>
<dbReference type="FunFam" id="3.30.450.20:FF:000075">
    <property type="entry name" value="Methyl-accepting chemotaxis protein"/>
    <property type="match status" value="3"/>
</dbReference>
<name>A0A7G3GBW5_9NEIS</name>
<dbReference type="GO" id="GO:0004888">
    <property type="term" value="F:transmembrane signaling receptor activity"/>
    <property type="evidence" value="ECO:0007669"/>
    <property type="project" value="InterPro"/>
</dbReference>
<dbReference type="GO" id="GO:0006935">
    <property type="term" value="P:chemotaxis"/>
    <property type="evidence" value="ECO:0007669"/>
    <property type="project" value="InterPro"/>
</dbReference>
<feature type="domain" description="PAS" evidence="7">
    <location>
        <begin position="179"/>
        <end position="221"/>
    </location>
</feature>
<accession>A0A7G3GBW5</accession>
<keyword evidence="10" id="KW-1185">Reference proteome</keyword>
<dbReference type="PROSITE" id="PS50113">
    <property type="entry name" value="PAC"/>
    <property type="match status" value="1"/>
</dbReference>
<dbReference type="SMART" id="SM00283">
    <property type="entry name" value="MA"/>
    <property type="match status" value="1"/>
</dbReference>
<dbReference type="AlphaFoldDB" id="A0A7G3GBW5"/>
<dbReference type="CDD" id="cd11386">
    <property type="entry name" value="MCP_signal"/>
    <property type="match status" value="1"/>
</dbReference>
<feature type="region of interest" description="Disordered" evidence="5">
    <location>
        <begin position="928"/>
        <end position="975"/>
    </location>
</feature>
<dbReference type="Proteomes" id="UP000515917">
    <property type="component" value="Chromosome"/>
</dbReference>
<evidence type="ECO:0000313" key="9">
    <source>
        <dbReference type="EMBL" id="QBC44796.1"/>
    </source>
</evidence>
<dbReference type="PROSITE" id="PS50112">
    <property type="entry name" value="PAS"/>
    <property type="match status" value="2"/>
</dbReference>
<organism evidence="9 10">
    <name type="scientific">Iodobacter fluviatilis</name>
    <dbReference type="NCBI Taxonomy" id="537"/>
    <lineage>
        <taxon>Bacteria</taxon>
        <taxon>Pseudomonadati</taxon>
        <taxon>Pseudomonadota</taxon>
        <taxon>Betaproteobacteria</taxon>
        <taxon>Neisseriales</taxon>
        <taxon>Chitinibacteraceae</taxon>
        <taxon>Iodobacter</taxon>
    </lineage>
</organism>
<dbReference type="SMART" id="SM00086">
    <property type="entry name" value="PAC"/>
    <property type="match status" value="1"/>
</dbReference>
<feature type="coiled-coil region" evidence="4">
    <location>
        <begin position="689"/>
        <end position="726"/>
    </location>
</feature>
<dbReference type="NCBIfam" id="TIGR00229">
    <property type="entry name" value="sensory_box"/>
    <property type="match status" value="1"/>
</dbReference>
<evidence type="ECO:0000256" key="3">
    <source>
        <dbReference type="PROSITE-ProRule" id="PRU00284"/>
    </source>
</evidence>
<dbReference type="InterPro" id="IPR051310">
    <property type="entry name" value="MCP_chemotaxis"/>
</dbReference>
<keyword evidence="1" id="KW-0488">Methylation</keyword>
<dbReference type="Pfam" id="PF08447">
    <property type="entry name" value="PAS_3"/>
    <property type="match status" value="1"/>
</dbReference>
<evidence type="ECO:0000256" key="5">
    <source>
        <dbReference type="SAM" id="MobiDB-lite"/>
    </source>
</evidence>
<dbReference type="EMBL" id="CP025781">
    <property type="protein sequence ID" value="QBC44796.1"/>
    <property type="molecule type" value="Genomic_DNA"/>
</dbReference>
<evidence type="ECO:0000259" key="8">
    <source>
        <dbReference type="PROSITE" id="PS50113"/>
    </source>
</evidence>
<dbReference type="GO" id="GO:0005886">
    <property type="term" value="C:plasma membrane"/>
    <property type="evidence" value="ECO:0007669"/>
    <property type="project" value="TreeGrafter"/>
</dbReference>
<dbReference type="PANTHER" id="PTHR43531">
    <property type="entry name" value="PROTEIN ICFG"/>
    <property type="match status" value="1"/>
</dbReference>
<feature type="coiled-coil region" evidence="4">
    <location>
        <begin position="12"/>
        <end position="39"/>
    </location>
</feature>
<dbReference type="InterPro" id="IPR001610">
    <property type="entry name" value="PAC"/>
</dbReference>
<dbReference type="InterPro" id="IPR003660">
    <property type="entry name" value="HAMP_dom"/>
</dbReference>
<protein>
    <submittedName>
        <fullName evidence="9">Diguanylate cyclase</fullName>
    </submittedName>
</protein>
<reference evidence="9 10" key="1">
    <citation type="submission" date="2018-01" db="EMBL/GenBank/DDBJ databases">
        <title>Genome sequence of Iodobacter sp. strain PCH194 isolated from Indian Trans-Himalaya.</title>
        <authorList>
            <person name="Kumar V."/>
            <person name="Thakur V."/>
            <person name="Kumar S."/>
            <person name="Singh D."/>
        </authorList>
    </citation>
    <scope>NUCLEOTIDE SEQUENCE [LARGE SCALE GENOMIC DNA]</scope>
    <source>
        <strain evidence="9 10">PCH194</strain>
    </source>
</reference>
<evidence type="ECO:0000256" key="4">
    <source>
        <dbReference type="SAM" id="Coils"/>
    </source>
</evidence>
<feature type="compositionally biased region" description="Low complexity" evidence="5">
    <location>
        <begin position="930"/>
        <end position="965"/>
    </location>
</feature>
<dbReference type="PROSITE" id="PS50111">
    <property type="entry name" value="CHEMOTAXIS_TRANSDUC_2"/>
    <property type="match status" value="1"/>
</dbReference>
<dbReference type="InterPro" id="IPR004089">
    <property type="entry name" value="MCPsignal_dom"/>
</dbReference>
<feature type="domain" description="Methyl-accepting transducer" evidence="6">
    <location>
        <begin position="670"/>
        <end position="899"/>
    </location>
</feature>
<evidence type="ECO:0000259" key="6">
    <source>
        <dbReference type="PROSITE" id="PS50111"/>
    </source>
</evidence>
<evidence type="ECO:0000259" key="7">
    <source>
        <dbReference type="PROSITE" id="PS50112"/>
    </source>
</evidence>
<dbReference type="InterPro" id="IPR013655">
    <property type="entry name" value="PAS_fold_3"/>
</dbReference>
<dbReference type="PANTHER" id="PTHR43531:SF14">
    <property type="entry name" value="METHYL-ACCEPTING CHEMOTAXIS PROTEIN I-RELATED"/>
    <property type="match status" value="1"/>
</dbReference>
<comment type="similarity">
    <text evidence="2">Belongs to the methyl-accepting chemotaxis (MCP) protein family.</text>
</comment>
<dbReference type="PRINTS" id="PR00260">
    <property type="entry name" value="CHEMTRNSDUCR"/>
</dbReference>
<evidence type="ECO:0000256" key="1">
    <source>
        <dbReference type="ARBA" id="ARBA00022481"/>
    </source>
</evidence>
<dbReference type="RefSeq" id="WP_188053336.1">
    <property type="nucleotide sequence ID" value="NZ_CP025781.1"/>
</dbReference>
<dbReference type="Pfam" id="PF18947">
    <property type="entry name" value="HAMP_2"/>
    <property type="match status" value="1"/>
</dbReference>
<feature type="domain" description="PAC" evidence="8">
    <location>
        <begin position="131"/>
        <end position="186"/>
    </location>
</feature>
<dbReference type="InterPro" id="IPR000700">
    <property type="entry name" value="PAS-assoc_C"/>
</dbReference>
<keyword evidence="4" id="KW-0175">Coiled coil</keyword>
<proteinExistence type="inferred from homology"/>
<dbReference type="InterPro" id="IPR004090">
    <property type="entry name" value="Chemotax_Me-accpt_rcpt"/>
</dbReference>
<dbReference type="InterPro" id="IPR035965">
    <property type="entry name" value="PAS-like_dom_sf"/>
</dbReference>
<dbReference type="GO" id="GO:0007165">
    <property type="term" value="P:signal transduction"/>
    <property type="evidence" value="ECO:0007669"/>
    <property type="project" value="UniProtKB-KW"/>
</dbReference>
<feature type="domain" description="PAS" evidence="7">
    <location>
        <begin position="310"/>
        <end position="352"/>
    </location>
</feature>
<dbReference type="Gene3D" id="1.10.287.950">
    <property type="entry name" value="Methyl-accepting chemotaxis protein"/>
    <property type="match status" value="1"/>
</dbReference>
<dbReference type="Pfam" id="PF00015">
    <property type="entry name" value="MCPsignal"/>
    <property type="match status" value="1"/>
</dbReference>
<keyword evidence="3" id="KW-0807">Transducer</keyword>
<dbReference type="SUPFAM" id="SSF55785">
    <property type="entry name" value="PYP-like sensor domain (PAS domain)"/>
    <property type="match status" value="1"/>
</dbReference>
<sequence length="975" mass="105796">MMFNLFTDSAKEEATRKQIIGLQEELQEVKAKYMALNLSYDPAKDEAMKKQLLGVQAELIEFKAKSDAIEKAQAVIEFDLTGKIITANENFLSVLGYRLSEIKDQHHSMFVEPTERQSSEYISFWDKLRRGDFDSGVYKRIGKNGKKIWIQASYNPIFDKNGKPCKVIKFASDVTEFIESANLQSALDVASTNVMMADENFNIIYTNNSMEKMLSVAEADIRKDLSNFSASKVLGSNIDVFHKSPAFQRSMLAGLSSMHETQLILGGRTFKLLVTPVFAKNKNRIGTVVEWQDRTDAIAIESAANKLASNNSRIKSALDSVTSNVMIADNDRNIIYTNKSVIDMLSVAEADIRKELPQFNARQVQAGGVNVDLFHKNPSHQRDMLANLRGTYKTRILVGGRTFGLIASPVMDDHGERQGTVVEWQDLSAELAAQAAEEKRVEIESRLSADNSRIKSALDNCTTNVMIANNDREIIYMNKSVISMLSSAQNELRKVLPQFDVNKLIGQNVDVFHKNPAHQRDMLSSLRSTYIAEIVVSGRTFKLVANPVHDEQGSRQGTVVEWLDRTSEVAVEVEIANIVEAAAVNGDFSKRAKLEGKEGFTLGLCEGINQLMDSNEKGLADVVRVLGALARGDLSETINDDYKGTLGQLKDDCNLTGERLSEIVMQIKDSVGLINTASQEIAAGNNNLSSRTEQQAASLEETASSMEELTGTVKQNAENAKQANQLAIGASDIAVKGGGVVEQVVSTMSEINNSAKKIVDIISVIDGIAFQTNILALNAAVEAARAGEQGRGFAVVASEVRNLAQRSAAAAKEIKTLIGDSVLKVELGSRLVDDAGRTMQEVVAAVKRVTDIMSEISAASAEQSSGIEQVNQAVVQMDENTQQNAALVEEAAAAAESLEEQAGSLADAVAIFKLGASYQQAGVAAKRLPAPRSAPVAARPAIAAQRASPPASSKSASSGKKLPSPTADDGDWEEF</sequence>
<dbReference type="FunFam" id="1.10.287.950:FF:000002">
    <property type="entry name" value="Methyl-accepting chemotaxis protein"/>
    <property type="match status" value="1"/>
</dbReference>
<dbReference type="SMART" id="SM00091">
    <property type="entry name" value="PAS"/>
    <property type="match status" value="4"/>
</dbReference>
<dbReference type="CDD" id="cd00130">
    <property type="entry name" value="PAS"/>
    <property type="match status" value="1"/>
</dbReference>